<protein>
    <recommendedName>
        <fullName evidence="4">Nitroreductase domain-containing protein</fullName>
    </recommendedName>
</protein>
<dbReference type="PANTHER" id="PTHR43035:SF1">
    <property type="entry name" value="FATTY ACID REPRESSION MUTANT PROTEIN 2-RELATED"/>
    <property type="match status" value="1"/>
</dbReference>
<comment type="caution">
    <text evidence="5">The sequence shown here is derived from an EMBL/GenBank/DDBJ whole genome shotgun (WGS) entry which is preliminary data.</text>
</comment>
<keyword evidence="6" id="KW-1185">Reference proteome</keyword>
<evidence type="ECO:0000256" key="1">
    <source>
        <dbReference type="ARBA" id="ARBA00004496"/>
    </source>
</evidence>
<name>A0A2T6BAY0_9RHOB</name>
<sequence length="206" mass="22385">MTNATLQTLKKRRTQYALGKKLPLSNEAVEALIKEAVRLSPSSFNSQSSRAVILFGEASERFWEITTEALRAIVPAEAFGPTEGKMKAFAAGAGTVLFYEDQATVKGLQEQFPLYADAFPGFSEHSAGMAQLAVWNVLADAGIGASLQHYNPVVDAAVAKEFDIPSSWKLRAQMPFGSHEGGFGDKTFIEDDNRFRTFDSLAVAAE</sequence>
<dbReference type="InterPro" id="IPR029479">
    <property type="entry name" value="Nitroreductase"/>
</dbReference>
<reference evidence="5 6" key="1">
    <citation type="submission" date="2018-04" db="EMBL/GenBank/DDBJ databases">
        <title>Genomic Encyclopedia of Archaeal and Bacterial Type Strains, Phase II (KMG-II): from individual species to whole genera.</title>
        <authorList>
            <person name="Goeker M."/>
        </authorList>
    </citation>
    <scope>NUCLEOTIDE SEQUENCE [LARGE SCALE GENOMIC DNA]</scope>
    <source>
        <strain evidence="5 6">DSM 21823</strain>
    </source>
</reference>
<dbReference type="OrthoDB" id="9810617at2"/>
<dbReference type="SUPFAM" id="SSF55469">
    <property type="entry name" value="FMN-dependent nitroreductase-like"/>
    <property type="match status" value="1"/>
</dbReference>
<dbReference type="AlphaFoldDB" id="A0A2T6BAY0"/>
<keyword evidence="2" id="KW-0963">Cytoplasm</keyword>
<gene>
    <name evidence="5" type="ORF">C8N34_101121</name>
</gene>
<accession>A0A2T6BAY0</accession>
<dbReference type="InterPro" id="IPR000415">
    <property type="entry name" value="Nitroreductase-like"/>
</dbReference>
<evidence type="ECO:0000256" key="2">
    <source>
        <dbReference type="ARBA" id="ARBA00022490"/>
    </source>
</evidence>
<evidence type="ECO:0000313" key="5">
    <source>
        <dbReference type="EMBL" id="PTX53209.1"/>
    </source>
</evidence>
<evidence type="ECO:0000256" key="3">
    <source>
        <dbReference type="ARBA" id="ARBA00023002"/>
    </source>
</evidence>
<dbReference type="PANTHER" id="PTHR43035">
    <property type="entry name" value="FATTY ACID REPRESSION MUTANT PROTEIN 2-RELATED"/>
    <property type="match status" value="1"/>
</dbReference>
<dbReference type="GO" id="GO:0005737">
    <property type="term" value="C:cytoplasm"/>
    <property type="evidence" value="ECO:0007669"/>
    <property type="project" value="UniProtKB-SubCell"/>
</dbReference>
<dbReference type="Pfam" id="PF00881">
    <property type="entry name" value="Nitroreductase"/>
    <property type="match status" value="1"/>
</dbReference>
<evidence type="ECO:0000313" key="6">
    <source>
        <dbReference type="Proteomes" id="UP000244224"/>
    </source>
</evidence>
<dbReference type="EMBL" id="QBKP01000001">
    <property type="protein sequence ID" value="PTX53209.1"/>
    <property type="molecule type" value="Genomic_DNA"/>
</dbReference>
<organism evidence="5 6">
    <name type="scientific">Gemmobacter caeni</name>
    <dbReference type="NCBI Taxonomy" id="589035"/>
    <lineage>
        <taxon>Bacteria</taxon>
        <taxon>Pseudomonadati</taxon>
        <taxon>Pseudomonadota</taxon>
        <taxon>Alphaproteobacteria</taxon>
        <taxon>Rhodobacterales</taxon>
        <taxon>Paracoccaceae</taxon>
        <taxon>Gemmobacter</taxon>
    </lineage>
</organism>
<comment type="subcellular location">
    <subcellularLocation>
        <location evidence="1">Cytoplasm</location>
    </subcellularLocation>
</comment>
<dbReference type="GO" id="GO:0016491">
    <property type="term" value="F:oxidoreductase activity"/>
    <property type="evidence" value="ECO:0007669"/>
    <property type="project" value="UniProtKB-KW"/>
</dbReference>
<evidence type="ECO:0000259" key="4">
    <source>
        <dbReference type="Pfam" id="PF00881"/>
    </source>
</evidence>
<dbReference type="Gene3D" id="3.40.109.10">
    <property type="entry name" value="NADH Oxidase"/>
    <property type="match status" value="1"/>
</dbReference>
<keyword evidence="3" id="KW-0560">Oxidoreductase</keyword>
<dbReference type="CDD" id="cd02140">
    <property type="entry name" value="Frm2-like"/>
    <property type="match status" value="1"/>
</dbReference>
<feature type="domain" description="Nitroreductase" evidence="4">
    <location>
        <begin position="9"/>
        <end position="177"/>
    </location>
</feature>
<dbReference type="GO" id="GO:0034599">
    <property type="term" value="P:cellular response to oxidative stress"/>
    <property type="evidence" value="ECO:0007669"/>
    <property type="project" value="InterPro"/>
</dbReference>
<dbReference type="RefSeq" id="WP_054303499.1">
    <property type="nucleotide sequence ID" value="NZ_QBKP01000001.1"/>
</dbReference>
<dbReference type="FunFam" id="3.40.109.10:FF:000001">
    <property type="entry name" value="Nitroreductase family"/>
    <property type="match status" value="1"/>
</dbReference>
<dbReference type="InterPro" id="IPR033877">
    <property type="entry name" value="Frm2/Hbn1"/>
</dbReference>
<dbReference type="Proteomes" id="UP000244224">
    <property type="component" value="Unassembled WGS sequence"/>
</dbReference>
<proteinExistence type="predicted"/>